<keyword evidence="4" id="KW-0804">Transcription</keyword>
<comment type="subcellular location">
    <subcellularLocation>
        <location evidence="1">Nucleus</location>
    </subcellularLocation>
</comment>
<gene>
    <name evidence="7" type="ORF">RUM44_004068</name>
</gene>
<accession>A0ABR1B1R9</accession>
<dbReference type="PANTHER" id="PTHR45767:SF2">
    <property type="entry name" value="FORKHEAD BOX PROTEIN O"/>
    <property type="match status" value="1"/>
</dbReference>
<feature type="region of interest" description="Disordered" evidence="6">
    <location>
        <begin position="420"/>
        <end position="450"/>
    </location>
</feature>
<sequence length="473" mass="51667">MRVQNEGTGKSSWWMINPDAKPGKSSRRRATSMETSKFEKRRGRVKKKVETLRNGLIPADATPSPSSSVSEGLDMFPDSPLHSNTGFQLSPDFRPRASSNASSCGRLSPIPFSESEWNSPTSYPSSYVSEQLAGSLAEDMKLHHEAFITGGFTNSGGPPPPPPPYQAPFDGFGARIGHAPTPYGISHCPVHRVQGCSCALSQCAGESLSPAGLSPSCLQNESSPDPMSGTQTSYIRRGSLGAPRLRNTPSTMMGQLMGALNNSAVLDDLNLNIETFHGGFDCNVDEVIKHELSMDGRQRKAQLEEVLNFLTWKLLLICLIDLSEPKSDVRRVGGEVGCRREHAPEGVTGERNFRRTTGRGNPAVVLVPVASERINVGGMGANVLALLCSNPFEDGPDHEKRQIDRQTVRQAGAFGWARDESLRGSEGRDLKESRHENRKGKRKDEDAGEDEKPPIWKMVIKFLNMKSIFGLKI</sequence>
<evidence type="ECO:0000256" key="6">
    <source>
        <dbReference type="SAM" id="MobiDB-lite"/>
    </source>
</evidence>
<evidence type="ECO:0000313" key="8">
    <source>
        <dbReference type="Proteomes" id="UP001359485"/>
    </source>
</evidence>
<keyword evidence="8" id="KW-1185">Reference proteome</keyword>
<proteinExistence type="predicted"/>
<evidence type="ECO:0000256" key="5">
    <source>
        <dbReference type="ARBA" id="ARBA00023242"/>
    </source>
</evidence>
<dbReference type="PANTHER" id="PTHR45767">
    <property type="entry name" value="FORKHEAD BOX PROTEIN O"/>
    <property type="match status" value="1"/>
</dbReference>
<keyword evidence="5" id="KW-0539">Nucleus</keyword>
<keyword evidence="3" id="KW-0805">Transcription regulation</keyword>
<evidence type="ECO:0000256" key="1">
    <source>
        <dbReference type="ARBA" id="ARBA00004123"/>
    </source>
</evidence>
<evidence type="ECO:0008006" key="9">
    <source>
        <dbReference type="Google" id="ProtNLM"/>
    </source>
</evidence>
<comment type="caution">
    <text evidence="7">The sequence shown here is derived from an EMBL/GenBank/DDBJ whole genome shotgun (WGS) entry which is preliminary data.</text>
</comment>
<protein>
    <recommendedName>
        <fullName evidence="9">Fork-head domain-containing protein</fullName>
    </recommendedName>
</protein>
<keyword evidence="2" id="KW-0217">Developmental protein</keyword>
<evidence type="ECO:0000256" key="3">
    <source>
        <dbReference type="ARBA" id="ARBA00023015"/>
    </source>
</evidence>
<evidence type="ECO:0000256" key="4">
    <source>
        <dbReference type="ARBA" id="ARBA00023163"/>
    </source>
</evidence>
<feature type="compositionally biased region" description="Basic and acidic residues" evidence="6">
    <location>
        <begin position="420"/>
        <end position="435"/>
    </location>
</feature>
<dbReference type="EMBL" id="JAWJWF010000004">
    <property type="protein sequence ID" value="KAK6633461.1"/>
    <property type="molecule type" value="Genomic_DNA"/>
</dbReference>
<evidence type="ECO:0000256" key="2">
    <source>
        <dbReference type="ARBA" id="ARBA00022473"/>
    </source>
</evidence>
<organism evidence="7 8">
    <name type="scientific">Polyplax serrata</name>
    <name type="common">Common mouse louse</name>
    <dbReference type="NCBI Taxonomy" id="468196"/>
    <lineage>
        <taxon>Eukaryota</taxon>
        <taxon>Metazoa</taxon>
        <taxon>Ecdysozoa</taxon>
        <taxon>Arthropoda</taxon>
        <taxon>Hexapoda</taxon>
        <taxon>Insecta</taxon>
        <taxon>Pterygota</taxon>
        <taxon>Neoptera</taxon>
        <taxon>Paraneoptera</taxon>
        <taxon>Psocodea</taxon>
        <taxon>Troctomorpha</taxon>
        <taxon>Phthiraptera</taxon>
        <taxon>Anoplura</taxon>
        <taxon>Polyplacidae</taxon>
        <taxon>Polyplax</taxon>
    </lineage>
</organism>
<dbReference type="Proteomes" id="UP001359485">
    <property type="component" value="Unassembled WGS sequence"/>
</dbReference>
<name>A0ABR1B1R9_POLSC</name>
<feature type="region of interest" description="Disordered" evidence="6">
    <location>
        <begin position="1"/>
        <end position="71"/>
    </location>
</feature>
<feature type="compositionally biased region" description="Polar residues" evidence="6">
    <location>
        <begin position="1"/>
        <end position="11"/>
    </location>
</feature>
<evidence type="ECO:0000313" key="7">
    <source>
        <dbReference type="EMBL" id="KAK6633461.1"/>
    </source>
</evidence>
<reference evidence="7 8" key="1">
    <citation type="submission" date="2023-09" db="EMBL/GenBank/DDBJ databases">
        <title>Genomes of two closely related lineages of the louse Polyplax serrata with different host specificities.</title>
        <authorList>
            <person name="Martinu J."/>
            <person name="Tarabai H."/>
            <person name="Stefka J."/>
            <person name="Hypsa V."/>
        </authorList>
    </citation>
    <scope>NUCLEOTIDE SEQUENCE [LARGE SCALE GENOMIC DNA]</scope>
    <source>
        <strain evidence="7">98ZLc_SE</strain>
    </source>
</reference>